<evidence type="ECO:0000256" key="3">
    <source>
        <dbReference type="ARBA" id="ARBA00022664"/>
    </source>
</evidence>
<evidence type="ECO:0000256" key="1">
    <source>
        <dbReference type="ARBA" id="ARBA00004123"/>
    </source>
</evidence>
<keyword evidence="4" id="KW-0747">Spliceosome</keyword>
<keyword evidence="7" id="KW-0539">Nucleus</keyword>
<dbReference type="PANTHER" id="PTHR11246:SF5">
    <property type="entry name" value="PRE-MRNA-SPLICING FACTOR SYF1"/>
    <property type="match status" value="1"/>
</dbReference>
<keyword evidence="3" id="KW-0507">mRNA processing</keyword>
<evidence type="ECO:0000256" key="9">
    <source>
        <dbReference type="SAM" id="Phobius"/>
    </source>
</evidence>
<dbReference type="InterPro" id="IPR006629">
    <property type="entry name" value="LITAF"/>
</dbReference>
<sequence>MTEAMEVEKREDTGHASNVTLSNGKQQSSSAIIFGDDDVAFEEDILRNPYSLRSWERYIEHKIKANAPARQVRQLYERAIQNFNRSYKLWYQYLRFRRRLVVEKSPNDPAYQYLCDAYERCLVFLHKMPRLWIDYCQLMVKRGLITETRRVFDRALRALPVTQHDRIWPIYIDFVTSHNIPETAIRVYRRYLKLNPSARDNFVEYLKDIDQLDEAAQQLATMVNEEKLVSRNFQLWTELAELIAKNPKKVHSLNVESVIRQGISRYSDQVGALWLLLAEYYIRTPNFEKARDIYEEAIQTVNTVRDFTLIFDAYAKFAESAASQKLEDMSSADDDEMEDVGLELDMLMARYESLMERRPLLLNSVWLRQNPHNVHQWLKRVDLFEGDKKKQVETFHEAVKTVNPKMQTDGRLSAIWIAFAKFYEAEKQLDDARHIFESALKPNYASVGELATVICAFVEMELQHKNVEKARQILRRSTVIPGKSARYFDEKEKVQSRVYKSLKVWSLYADIEESFGNFQSCKEVYEKMIDLRIATPQIVINYASFLEGNNYFEVAFKAYEKGIALFRWPEVFDLWNIYLVKFMNRYGGKKLERARDIFEQCIEACPPKFAKKFYLLYAKLEEEYGLARHAMNIYQRGCTAVEKEEMYSMFNIYIKKAMNMFGVTNTRSIYEKAIEILPEDDCRKMSLRYAEMERNLGEIDRARAVYGHCAEICDPRVHDTFWKTWQDFETKHGNEDTLREMLRIRRTVQAMYNTNVNYMSSQMLAASIGGNGAIPGESVAADSMAQLEAKAQMIKQQESTITGAPKISFVKGETQKKTAEATTENPEEIDIGDEDDDEEEEIETRNLPESIYRGLQTVRLRANSKKSEVKQSADLLLIPRTNLCSRRHTSDLPSSALQPDRTESSEMLRMTDAPPPYSPVDPRAPNPFAEAPPLPEKSATISVASFADPTIFIVPGPGGGVNPADGTRPIVIEEVKKAPTRKPYDAFCTKCQTLVHTERRFVAGTLTWVLFVVLLIVFFPLCWLPFVLDATKDVEHLCPQCDSLLAVRRTHG</sequence>
<dbReference type="EMBL" id="JAUCMV010000004">
    <property type="protein sequence ID" value="KAK0404644.1"/>
    <property type="molecule type" value="Genomic_DNA"/>
</dbReference>
<dbReference type="Pfam" id="PF10601">
    <property type="entry name" value="zf-LITAF-like"/>
    <property type="match status" value="1"/>
</dbReference>
<evidence type="ECO:0000259" key="10">
    <source>
        <dbReference type="PROSITE" id="PS51837"/>
    </source>
</evidence>
<comment type="similarity">
    <text evidence="2">Belongs to the crooked-neck family.</text>
</comment>
<evidence type="ECO:0000256" key="6">
    <source>
        <dbReference type="ARBA" id="ARBA00023187"/>
    </source>
</evidence>
<dbReference type="InterPro" id="IPR003107">
    <property type="entry name" value="HAT"/>
</dbReference>
<organism evidence="11 12">
    <name type="scientific">Steinernema hermaphroditum</name>
    <dbReference type="NCBI Taxonomy" id="289476"/>
    <lineage>
        <taxon>Eukaryota</taxon>
        <taxon>Metazoa</taxon>
        <taxon>Ecdysozoa</taxon>
        <taxon>Nematoda</taxon>
        <taxon>Chromadorea</taxon>
        <taxon>Rhabditida</taxon>
        <taxon>Tylenchina</taxon>
        <taxon>Panagrolaimomorpha</taxon>
        <taxon>Strongyloidoidea</taxon>
        <taxon>Steinernematidae</taxon>
        <taxon>Steinernema</taxon>
    </lineage>
</organism>
<feature type="transmembrane region" description="Helical" evidence="9">
    <location>
        <begin position="1001"/>
        <end position="1024"/>
    </location>
</feature>
<feature type="compositionally biased region" description="Basic and acidic residues" evidence="8">
    <location>
        <begin position="1"/>
        <end position="14"/>
    </location>
</feature>
<dbReference type="SMART" id="SM00386">
    <property type="entry name" value="HAT"/>
    <property type="match status" value="12"/>
</dbReference>
<keyword evidence="12" id="KW-1185">Reference proteome</keyword>
<dbReference type="SMART" id="SM00714">
    <property type="entry name" value="LITAF"/>
    <property type="match status" value="1"/>
</dbReference>
<dbReference type="InterPro" id="IPR013212">
    <property type="entry name" value="Mad3/Bub1_I"/>
</dbReference>
<dbReference type="PANTHER" id="PTHR11246">
    <property type="entry name" value="PRE-MRNA SPLICING FACTOR"/>
    <property type="match status" value="1"/>
</dbReference>
<reference evidence="11" key="1">
    <citation type="submission" date="2023-06" db="EMBL/GenBank/DDBJ databases">
        <title>Genomic analysis of the entomopathogenic nematode Steinernema hermaphroditum.</title>
        <authorList>
            <person name="Schwarz E.M."/>
            <person name="Heppert J.K."/>
            <person name="Baniya A."/>
            <person name="Schwartz H.T."/>
            <person name="Tan C.-H."/>
            <person name="Antoshechkin I."/>
            <person name="Sternberg P.W."/>
            <person name="Goodrich-Blair H."/>
            <person name="Dillman A.R."/>
        </authorList>
    </citation>
    <scope>NUCLEOTIDE SEQUENCE</scope>
    <source>
        <strain evidence="11">PS9179</strain>
        <tissue evidence="11">Whole animal</tissue>
    </source>
</reference>
<gene>
    <name evidence="11" type="ORF">QR680_017553</name>
</gene>
<dbReference type="GO" id="GO:0000349">
    <property type="term" value="P:generation of catalytic spliceosome for first transesterification step"/>
    <property type="evidence" value="ECO:0007669"/>
    <property type="project" value="TreeGrafter"/>
</dbReference>
<dbReference type="FunFam" id="1.25.40.10:FF:000137">
    <property type="entry name" value="Pre-mRNA-splicing factor syf1"/>
    <property type="match status" value="1"/>
</dbReference>
<keyword evidence="9" id="KW-0472">Membrane</keyword>
<evidence type="ECO:0000256" key="5">
    <source>
        <dbReference type="ARBA" id="ARBA00022737"/>
    </source>
</evidence>
<keyword evidence="9" id="KW-1133">Transmembrane helix</keyword>
<feature type="domain" description="LITAF" evidence="10">
    <location>
        <begin position="967"/>
        <end position="1050"/>
    </location>
</feature>
<feature type="compositionally biased region" description="Pro residues" evidence="8">
    <location>
        <begin position="913"/>
        <end position="927"/>
    </location>
</feature>
<dbReference type="GO" id="GO:0071014">
    <property type="term" value="C:post-mRNA release spliceosomal complex"/>
    <property type="evidence" value="ECO:0007669"/>
    <property type="project" value="TreeGrafter"/>
</dbReference>
<dbReference type="FunFam" id="1.25.40.10:FF:000023">
    <property type="entry name" value="Pre-mRNA-splicing factor SYF1"/>
    <property type="match status" value="1"/>
</dbReference>
<evidence type="ECO:0000313" key="11">
    <source>
        <dbReference type="EMBL" id="KAK0404644.1"/>
    </source>
</evidence>
<dbReference type="InterPro" id="IPR055430">
    <property type="entry name" value="HAT_Syf1_CNRKL1_C"/>
</dbReference>
<accession>A0AA39LPK8</accession>
<dbReference type="Pfam" id="PF23233">
    <property type="entry name" value="HAT_Syf1_CNRKL1_N"/>
    <property type="match status" value="1"/>
</dbReference>
<comment type="subcellular location">
    <subcellularLocation>
        <location evidence="1">Nucleus</location>
    </subcellularLocation>
</comment>
<proteinExistence type="inferred from homology"/>
<feature type="compositionally biased region" description="Acidic residues" evidence="8">
    <location>
        <begin position="825"/>
        <end position="842"/>
    </location>
</feature>
<name>A0AA39LPK8_9BILA</name>
<dbReference type="SUPFAM" id="SSF48452">
    <property type="entry name" value="TPR-like"/>
    <property type="match status" value="3"/>
</dbReference>
<feature type="region of interest" description="Disordered" evidence="8">
    <location>
        <begin position="886"/>
        <end position="927"/>
    </location>
</feature>
<dbReference type="AlphaFoldDB" id="A0AA39LPK8"/>
<keyword evidence="5" id="KW-0677">Repeat</keyword>
<keyword evidence="9" id="KW-0812">Transmembrane</keyword>
<dbReference type="Pfam" id="PF23220">
    <property type="entry name" value="HAT_Syf1_M"/>
    <property type="match status" value="1"/>
</dbReference>
<keyword evidence="6" id="KW-0508">mRNA splicing</keyword>
<comment type="caution">
    <text evidence="11">The sequence shown here is derived from an EMBL/GenBank/DDBJ whole genome shotgun (WGS) entry which is preliminary data.</text>
</comment>
<dbReference type="PROSITE" id="PS51837">
    <property type="entry name" value="LITAF"/>
    <property type="match status" value="1"/>
</dbReference>
<dbReference type="InterPro" id="IPR045075">
    <property type="entry name" value="Syf1-like"/>
</dbReference>
<evidence type="ECO:0000256" key="4">
    <source>
        <dbReference type="ARBA" id="ARBA00022728"/>
    </source>
</evidence>
<evidence type="ECO:0000256" key="7">
    <source>
        <dbReference type="ARBA" id="ARBA00023242"/>
    </source>
</evidence>
<dbReference type="Proteomes" id="UP001175271">
    <property type="component" value="Unassembled WGS sequence"/>
</dbReference>
<dbReference type="GO" id="GO:0071007">
    <property type="term" value="C:U2-type catalytic step 2 spliceosome"/>
    <property type="evidence" value="ECO:0007669"/>
    <property type="project" value="TreeGrafter"/>
</dbReference>
<dbReference type="InterPro" id="IPR011990">
    <property type="entry name" value="TPR-like_helical_dom_sf"/>
</dbReference>
<feature type="region of interest" description="Disordered" evidence="8">
    <location>
        <begin position="1"/>
        <end position="23"/>
    </location>
</feature>
<dbReference type="Gene3D" id="1.25.40.10">
    <property type="entry name" value="Tetratricopeptide repeat domain"/>
    <property type="match status" value="5"/>
</dbReference>
<dbReference type="Pfam" id="PF23231">
    <property type="entry name" value="HAT_Syf1_CNRKL1_C"/>
    <property type="match status" value="1"/>
</dbReference>
<dbReference type="InterPro" id="IPR056350">
    <property type="entry name" value="HAT_Syf1_central"/>
</dbReference>
<evidence type="ECO:0000313" key="12">
    <source>
        <dbReference type="Proteomes" id="UP001175271"/>
    </source>
</evidence>
<feature type="region of interest" description="Disordered" evidence="8">
    <location>
        <begin position="812"/>
        <end position="848"/>
    </location>
</feature>
<evidence type="ECO:0000256" key="2">
    <source>
        <dbReference type="ARBA" id="ARBA00008644"/>
    </source>
</evidence>
<dbReference type="GO" id="GO:0000974">
    <property type="term" value="C:Prp19 complex"/>
    <property type="evidence" value="ECO:0007669"/>
    <property type="project" value="TreeGrafter"/>
</dbReference>
<evidence type="ECO:0000256" key="8">
    <source>
        <dbReference type="SAM" id="MobiDB-lite"/>
    </source>
</evidence>
<dbReference type="FunFam" id="1.25.40.10:FF:001071">
    <property type="entry name" value="pre-mRNA-splicing factor SYF1-like"/>
    <property type="match status" value="1"/>
</dbReference>
<dbReference type="InterPro" id="IPR055433">
    <property type="entry name" value="HAT_Syf1-like_N"/>
</dbReference>
<protein>
    <recommendedName>
        <fullName evidence="10">LITAF domain-containing protein</fullName>
    </recommendedName>
</protein>
<dbReference type="SMART" id="SM00777">
    <property type="entry name" value="Mad3_BUB1_I"/>
    <property type="match status" value="1"/>
</dbReference>